<dbReference type="InterPro" id="IPR023271">
    <property type="entry name" value="Aquaporin-like"/>
</dbReference>
<evidence type="ECO:0000256" key="1">
    <source>
        <dbReference type="ARBA" id="ARBA00004141"/>
    </source>
</evidence>
<name>A0A449B1G3_9BACT</name>
<dbReference type="OrthoDB" id="401045at2"/>
<evidence type="ECO:0000313" key="6">
    <source>
        <dbReference type="EMBL" id="VEU74449.1"/>
    </source>
</evidence>
<dbReference type="SUPFAM" id="SSF81338">
    <property type="entry name" value="Aquaporin-like"/>
    <property type="match status" value="1"/>
</dbReference>
<dbReference type="AlphaFoldDB" id="A0A449B1G3"/>
<dbReference type="Proteomes" id="UP000290985">
    <property type="component" value="Chromosome"/>
</dbReference>
<dbReference type="EMBL" id="LR215036">
    <property type="protein sequence ID" value="VEU74449.1"/>
    <property type="molecule type" value="Genomic_DNA"/>
</dbReference>
<keyword evidence="4 5" id="KW-0472">Membrane</keyword>
<keyword evidence="2 5" id="KW-0812">Transmembrane</keyword>
<dbReference type="Gene3D" id="1.20.1080.10">
    <property type="entry name" value="Glycerol uptake facilitator protein"/>
    <property type="match status" value="1"/>
</dbReference>
<proteinExistence type="predicted"/>
<evidence type="ECO:0000256" key="4">
    <source>
        <dbReference type="ARBA" id="ARBA00023136"/>
    </source>
</evidence>
<comment type="subcellular location">
    <subcellularLocation>
        <location evidence="1">Membrane</location>
        <topology evidence="1">Multi-pass membrane protein</topology>
    </subcellularLocation>
</comment>
<evidence type="ECO:0000256" key="2">
    <source>
        <dbReference type="ARBA" id="ARBA00022692"/>
    </source>
</evidence>
<evidence type="ECO:0000313" key="7">
    <source>
        <dbReference type="Proteomes" id="UP000290985"/>
    </source>
</evidence>
<feature type="transmembrane region" description="Helical" evidence="5">
    <location>
        <begin position="259"/>
        <end position="280"/>
    </location>
</feature>
<keyword evidence="7" id="KW-1185">Reference proteome</keyword>
<evidence type="ECO:0000256" key="5">
    <source>
        <dbReference type="SAM" id="Phobius"/>
    </source>
</evidence>
<keyword evidence="3 5" id="KW-1133">Transmembrane helix</keyword>
<feature type="transmembrane region" description="Helical" evidence="5">
    <location>
        <begin position="43"/>
        <end position="63"/>
    </location>
</feature>
<feature type="transmembrane region" description="Helical" evidence="5">
    <location>
        <begin position="174"/>
        <end position="195"/>
    </location>
</feature>
<organism evidence="6 7">
    <name type="scientific">Mycoplasmopsis citelli</name>
    <dbReference type="NCBI Taxonomy" id="171281"/>
    <lineage>
        <taxon>Bacteria</taxon>
        <taxon>Bacillati</taxon>
        <taxon>Mycoplasmatota</taxon>
        <taxon>Mycoplasmoidales</taxon>
        <taxon>Metamycoplasmataceae</taxon>
        <taxon>Mycoplasmopsis</taxon>
    </lineage>
</organism>
<feature type="transmembrane region" description="Helical" evidence="5">
    <location>
        <begin position="207"/>
        <end position="229"/>
    </location>
</feature>
<gene>
    <name evidence="6" type="ORF">NCTC10181_00288</name>
</gene>
<evidence type="ECO:0000256" key="3">
    <source>
        <dbReference type="ARBA" id="ARBA00022989"/>
    </source>
</evidence>
<accession>A0A449B1G3</accession>
<dbReference type="GO" id="GO:0016020">
    <property type="term" value="C:membrane"/>
    <property type="evidence" value="ECO:0007669"/>
    <property type="project" value="UniProtKB-SubCell"/>
</dbReference>
<feature type="transmembrane region" description="Helical" evidence="5">
    <location>
        <begin position="75"/>
        <end position="97"/>
    </location>
</feature>
<protein>
    <submittedName>
        <fullName evidence="6">Uncharacterized protein</fullName>
    </submittedName>
</protein>
<dbReference type="KEGG" id="mcit:NCTC10181_00288"/>
<reference evidence="6 7" key="1">
    <citation type="submission" date="2019-01" db="EMBL/GenBank/DDBJ databases">
        <authorList>
            <consortium name="Pathogen Informatics"/>
        </authorList>
    </citation>
    <scope>NUCLEOTIDE SEQUENCE [LARGE SCALE GENOMIC DNA]</scope>
    <source>
        <strain evidence="6 7">NCTC10181</strain>
    </source>
</reference>
<sequence length="332" mass="37324">MDKNQQPTLKKLFSFFKLTASQKEHALRPIDIHTWITHGISEFFGTLFLSIILAGLSIYVSNYTIQSWSLLSQGLVGFFSGFIVLGTALVIFSRWSCDLNPIISITKYLKGQNNGWYASYKIFMQFLAAFVAGAIILAIGNATSSSDLPNAPINAYISAQQTFLTQISNLKPSINLGIIVIFFTELVICLILLFGYFSPIIKEQYRYFMLLFLYSALIWLGILGGSQAANPARGLAQQLPSMFLYAADNTNASKVINTVAISTVTMLLAESISTALYVFLQGFNEYYFAPFLHKIIKFKNNHHKTLITNKDFKILCECPEEDQKNHNHKKKD</sequence>
<feature type="transmembrane region" description="Helical" evidence="5">
    <location>
        <begin position="118"/>
        <end position="139"/>
    </location>
</feature>